<reference evidence="2 3" key="1">
    <citation type="submission" date="2006-04" db="EMBL/GenBank/DDBJ databases">
        <authorList>
            <person name="Nierman W.C."/>
        </authorList>
    </citation>
    <scope>NUCLEOTIDE SEQUENCE [LARGE SCALE GENOMIC DNA]</scope>
    <source>
        <strain evidence="2 3">DW4/3-1</strain>
    </source>
</reference>
<gene>
    <name evidence="2" type="ORF">STIAU_0859</name>
</gene>
<keyword evidence="1" id="KW-0472">Membrane</keyword>
<comment type="caution">
    <text evidence="2">The sequence shown here is derived from an EMBL/GenBank/DDBJ whole genome shotgun (WGS) entry which is preliminary data.</text>
</comment>
<sequence>MDGGLALLGLGLFLLSIANLYARSALGLAGLLLAVSLVSMGMAFSEFRRRREVSLTMGVVLLLGAGVGLLMSVPWWSVLGTFLFAVAYGILWAEFRFTAFGHVTTDEVPHPTHRRWRFSRARRTNHL</sequence>
<accession>Q08TC9</accession>
<keyword evidence="1" id="KW-1133">Transmembrane helix</keyword>
<feature type="transmembrane region" description="Helical" evidence="1">
    <location>
        <begin position="52"/>
        <end position="69"/>
    </location>
</feature>
<evidence type="ECO:0000313" key="3">
    <source>
        <dbReference type="Proteomes" id="UP000032702"/>
    </source>
</evidence>
<keyword evidence="1" id="KW-0812">Transmembrane</keyword>
<evidence type="ECO:0000313" key="2">
    <source>
        <dbReference type="EMBL" id="EAU63740.1"/>
    </source>
</evidence>
<protein>
    <submittedName>
        <fullName evidence="2">Uncharacterized protein</fullName>
    </submittedName>
</protein>
<dbReference type="EMBL" id="AAMD01000148">
    <property type="protein sequence ID" value="EAU63740.1"/>
    <property type="molecule type" value="Genomic_DNA"/>
</dbReference>
<dbReference type="Proteomes" id="UP000032702">
    <property type="component" value="Unassembled WGS sequence"/>
</dbReference>
<name>Q08TC9_STIAD</name>
<feature type="transmembrane region" description="Helical" evidence="1">
    <location>
        <begin position="75"/>
        <end position="93"/>
    </location>
</feature>
<organism evidence="2 3">
    <name type="scientific">Stigmatella aurantiaca (strain DW4/3-1)</name>
    <dbReference type="NCBI Taxonomy" id="378806"/>
    <lineage>
        <taxon>Bacteria</taxon>
        <taxon>Pseudomonadati</taxon>
        <taxon>Myxococcota</taxon>
        <taxon>Myxococcia</taxon>
        <taxon>Myxococcales</taxon>
        <taxon>Cystobacterineae</taxon>
        <taxon>Archangiaceae</taxon>
        <taxon>Stigmatella</taxon>
    </lineage>
</organism>
<evidence type="ECO:0000256" key="1">
    <source>
        <dbReference type="SAM" id="Phobius"/>
    </source>
</evidence>
<proteinExistence type="predicted"/>
<dbReference type="OrthoDB" id="5522267at2"/>
<dbReference type="AlphaFoldDB" id="Q08TC9"/>
<feature type="transmembrane region" description="Helical" evidence="1">
    <location>
        <begin position="28"/>
        <end position="45"/>
    </location>
</feature>